<dbReference type="AlphaFoldDB" id="C3Y9K4"/>
<accession>C3Y9K4</accession>
<gene>
    <name evidence="2" type="ORF">BRAFLDRAFT_88197</name>
</gene>
<sequence length="197" mass="21294">MADSAKRTRSWSSVKPEGGTVRVHDLVGRRTVTVETTSDDNSLYTIDDRGLFPESRACQDMHSGPLYVRPSLMFGGQKEEGKAQEQLEKGYGGGDEEYLEQLAGSEEEGPEAGSSGGERRRHTSKNIESIRSSIGHTDKSSQPSSSKLSELSGAYQQGAEFSQSLSLYGAFCIACAGNTPWRVGRRHPLNAPVPIVG</sequence>
<reference evidence="2" key="1">
    <citation type="journal article" date="2008" name="Nature">
        <title>The amphioxus genome and the evolution of the chordate karyotype.</title>
        <authorList>
            <consortium name="US DOE Joint Genome Institute (JGI-PGF)"/>
            <person name="Putnam N.H."/>
            <person name="Butts T."/>
            <person name="Ferrier D.E.K."/>
            <person name="Furlong R.F."/>
            <person name="Hellsten U."/>
            <person name="Kawashima T."/>
            <person name="Robinson-Rechavi M."/>
            <person name="Shoguchi E."/>
            <person name="Terry A."/>
            <person name="Yu J.-K."/>
            <person name="Benito-Gutierrez E.L."/>
            <person name="Dubchak I."/>
            <person name="Garcia-Fernandez J."/>
            <person name="Gibson-Brown J.J."/>
            <person name="Grigoriev I.V."/>
            <person name="Horton A.C."/>
            <person name="de Jong P.J."/>
            <person name="Jurka J."/>
            <person name="Kapitonov V.V."/>
            <person name="Kohara Y."/>
            <person name="Kuroki Y."/>
            <person name="Lindquist E."/>
            <person name="Lucas S."/>
            <person name="Osoegawa K."/>
            <person name="Pennacchio L.A."/>
            <person name="Salamov A.A."/>
            <person name="Satou Y."/>
            <person name="Sauka-Spengler T."/>
            <person name="Schmutz J."/>
            <person name="Shin-I T."/>
            <person name="Toyoda A."/>
            <person name="Bronner-Fraser M."/>
            <person name="Fujiyama A."/>
            <person name="Holland L.Z."/>
            <person name="Holland P.W.H."/>
            <person name="Satoh N."/>
            <person name="Rokhsar D.S."/>
        </authorList>
    </citation>
    <scope>NUCLEOTIDE SEQUENCE [LARGE SCALE GENOMIC DNA]</scope>
    <source>
        <strain evidence="2">S238N-H82</strain>
        <tissue evidence="2">Testes</tissue>
    </source>
</reference>
<evidence type="ECO:0000313" key="2">
    <source>
        <dbReference type="EMBL" id="EEN63260.1"/>
    </source>
</evidence>
<organism>
    <name type="scientific">Branchiostoma floridae</name>
    <name type="common">Florida lancelet</name>
    <name type="synonym">Amphioxus</name>
    <dbReference type="NCBI Taxonomy" id="7739"/>
    <lineage>
        <taxon>Eukaryota</taxon>
        <taxon>Metazoa</taxon>
        <taxon>Chordata</taxon>
        <taxon>Cephalochordata</taxon>
        <taxon>Leptocardii</taxon>
        <taxon>Amphioxiformes</taxon>
        <taxon>Branchiostomatidae</taxon>
        <taxon>Branchiostoma</taxon>
    </lineage>
</organism>
<evidence type="ECO:0000256" key="1">
    <source>
        <dbReference type="SAM" id="MobiDB-lite"/>
    </source>
</evidence>
<feature type="region of interest" description="Disordered" evidence="1">
    <location>
        <begin position="77"/>
        <end position="150"/>
    </location>
</feature>
<proteinExistence type="predicted"/>
<feature type="compositionally biased region" description="Acidic residues" evidence="1">
    <location>
        <begin position="94"/>
        <end position="110"/>
    </location>
</feature>
<name>C3Y9K4_BRAFL</name>
<feature type="compositionally biased region" description="Polar residues" evidence="1">
    <location>
        <begin position="126"/>
        <end position="135"/>
    </location>
</feature>
<protein>
    <submittedName>
        <fullName evidence="2">Uncharacterized protein</fullName>
    </submittedName>
</protein>
<feature type="compositionally biased region" description="Low complexity" evidence="1">
    <location>
        <begin position="140"/>
        <end position="150"/>
    </location>
</feature>
<dbReference type="EMBL" id="GG666492">
    <property type="protein sequence ID" value="EEN63260.1"/>
    <property type="molecule type" value="Genomic_DNA"/>
</dbReference>
<dbReference type="InParanoid" id="C3Y9K4"/>
<feature type="compositionally biased region" description="Basic and acidic residues" evidence="1">
    <location>
        <begin position="77"/>
        <end position="88"/>
    </location>
</feature>